<dbReference type="Pfam" id="PF03551">
    <property type="entry name" value="PadR"/>
    <property type="match status" value="1"/>
</dbReference>
<proteinExistence type="predicted"/>
<dbReference type="AlphaFoldDB" id="A0A941D9U4"/>
<organism evidence="2 3">
    <name type="scientific">Phycicoccus avicenniae</name>
    <dbReference type="NCBI Taxonomy" id="2828860"/>
    <lineage>
        <taxon>Bacteria</taxon>
        <taxon>Bacillati</taxon>
        <taxon>Actinomycetota</taxon>
        <taxon>Actinomycetes</taxon>
        <taxon>Micrococcales</taxon>
        <taxon>Intrasporangiaceae</taxon>
        <taxon>Phycicoccus</taxon>
    </lineage>
</organism>
<accession>A0A941D9U4</accession>
<evidence type="ECO:0000313" key="3">
    <source>
        <dbReference type="Proteomes" id="UP000677016"/>
    </source>
</evidence>
<dbReference type="InterPro" id="IPR036390">
    <property type="entry name" value="WH_DNA-bd_sf"/>
</dbReference>
<dbReference type="PANTHER" id="PTHR33169:SF14">
    <property type="entry name" value="TRANSCRIPTIONAL REGULATOR RV3488"/>
    <property type="match status" value="1"/>
</dbReference>
<protein>
    <submittedName>
        <fullName evidence="2">PadR family transcriptional regulator</fullName>
    </submittedName>
</protein>
<reference evidence="2" key="1">
    <citation type="submission" date="2021-04" db="EMBL/GenBank/DDBJ databases">
        <title>Phycicoccus avicenniae sp. nov., a novel endophytic actinomycetes isolated from branch of Avicennia mariana.</title>
        <authorList>
            <person name="Tuo L."/>
        </authorList>
    </citation>
    <scope>NUCLEOTIDE SEQUENCE</scope>
    <source>
        <strain evidence="2">BSK3Z-2</strain>
    </source>
</reference>
<evidence type="ECO:0000313" key="2">
    <source>
        <dbReference type="EMBL" id="MBR7744764.1"/>
    </source>
</evidence>
<dbReference type="InterPro" id="IPR036388">
    <property type="entry name" value="WH-like_DNA-bd_sf"/>
</dbReference>
<name>A0A941D9U4_9MICO</name>
<comment type="caution">
    <text evidence="2">The sequence shown here is derived from an EMBL/GenBank/DDBJ whole genome shotgun (WGS) entry which is preliminary data.</text>
</comment>
<evidence type="ECO:0000259" key="1">
    <source>
        <dbReference type="Pfam" id="PF03551"/>
    </source>
</evidence>
<dbReference type="EMBL" id="JAGSNF010000023">
    <property type="protein sequence ID" value="MBR7744764.1"/>
    <property type="molecule type" value="Genomic_DNA"/>
</dbReference>
<dbReference type="RefSeq" id="WP_211604283.1">
    <property type="nucleotide sequence ID" value="NZ_JAGSNF010000023.1"/>
</dbReference>
<dbReference type="SUPFAM" id="SSF46785">
    <property type="entry name" value="Winged helix' DNA-binding domain"/>
    <property type="match status" value="1"/>
</dbReference>
<dbReference type="Proteomes" id="UP000677016">
    <property type="component" value="Unassembled WGS sequence"/>
</dbReference>
<sequence>MVPGERGVLTQLRRGALEYCVLALLEPEELYGLDIARRLGQDRVLMDGEGTLYPLLARLRRSGLVGTTWQESTEGPPRRYYGLTPEGREALESFRRTWGPFRDAVDSTISRGSP</sequence>
<dbReference type="Gene3D" id="1.10.10.10">
    <property type="entry name" value="Winged helix-like DNA-binding domain superfamily/Winged helix DNA-binding domain"/>
    <property type="match status" value="1"/>
</dbReference>
<feature type="domain" description="Transcription regulator PadR N-terminal" evidence="1">
    <location>
        <begin position="21"/>
        <end position="92"/>
    </location>
</feature>
<keyword evidence="3" id="KW-1185">Reference proteome</keyword>
<gene>
    <name evidence="2" type="ORF">KC207_15815</name>
</gene>
<dbReference type="InterPro" id="IPR052509">
    <property type="entry name" value="Metal_resp_DNA-bind_regulator"/>
</dbReference>
<dbReference type="InterPro" id="IPR005149">
    <property type="entry name" value="Tscrpt_reg_PadR_N"/>
</dbReference>
<dbReference type="PANTHER" id="PTHR33169">
    <property type="entry name" value="PADR-FAMILY TRANSCRIPTIONAL REGULATOR"/>
    <property type="match status" value="1"/>
</dbReference>